<evidence type="ECO:0000313" key="2">
    <source>
        <dbReference type="Proteomes" id="UP000269945"/>
    </source>
</evidence>
<dbReference type="EMBL" id="CYRY02025870">
    <property type="protein sequence ID" value="VCW98530.1"/>
    <property type="molecule type" value="Genomic_DNA"/>
</dbReference>
<keyword evidence="2" id="KW-1185">Reference proteome</keyword>
<evidence type="ECO:0000313" key="1">
    <source>
        <dbReference type="EMBL" id="VCW98530.1"/>
    </source>
</evidence>
<dbReference type="Proteomes" id="UP000269945">
    <property type="component" value="Unassembled WGS sequence"/>
</dbReference>
<organism evidence="1 2">
    <name type="scientific">Gulo gulo</name>
    <name type="common">Wolverine</name>
    <name type="synonym">Gluton</name>
    <dbReference type="NCBI Taxonomy" id="48420"/>
    <lineage>
        <taxon>Eukaryota</taxon>
        <taxon>Metazoa</taxon>
        <taxon>Chordata</taxon>
        <taxon>Craniata</taxon>
        <taxon>Vertebrata</taxon>
        <taxon>Euteleostomi</taxon>
        <taxon>Mammalia</taxon>
        <taxon>Eutheria</taxon>
        <taxon>Laurasiatheria</taxon>
        <taxon>Carnivora</taxon>
        <taxon>Caniformia</taxon>
        <taxon>Musteloidea</taxon>
        <taxon>Mustelidae</taxon>
        <taxon>Guloninae</taxon>
        <taxon>Gulo</taxon>
    </lineage>
</organism>
<reference evidence="1 2" key="1">
    <citation type="submission" date="2018-10" db="EMBL/GenBank/DDBJ databases">
        <authorList>
            <person name="Ekblom R."/>
            <person name="Jareborg N."/>
        </authorList>
    </citation>
    <scope>NUCLEOTIDE SEQUENCE [LARGE SCALE GENOMIC DNA]</scope>
    <source>
        <tissue evidence="1">Muscle</tissue>
    </source>
</reference>
<protein>
    <submittedName>
        <fullName evidence="1">Uncharacterized protein</fullName>
    </submittedName>
</protein>
<proteinExistence type="predicted"/>
<accession>A0A9X9Q2U3</accession>
<comment type="caution">
    <text evidence="1">The sequence shown here is derived from an EMBL/GenBank/DDBJ whole genome shotgun (WGS) entry which is preliminary data.</text>
</comment>
<sequence>MIGFALRALSSSTIPKITTHVCCLQSGRDPSFLAIVLSAQRALSRTAPPLEVQPNGTFFVTSEFLFLRKEENAVLWGDHRACTEDRISDILRGQIFVPLLYVNKNTIQ</sequence>
<gene>
    <name evidence="1" type="ORF">BN2614_LOCUS2</name>
</gene>
<dbReference type="AlphaFoldDB" id="A0A9X9Q2U3"/>
<name>A0A9X9Q2U3_GULGU</name>